<dbReference type="EMBL" id="DTAU01000093">
    <property type="protein sequence ID" value="HFQ78964.1"/>
    <property type="molecule type" value="Genomic_DNA"/>
</dbReference>
<sequence>MPKVSTAYGEIYVIVNPTTLYKFVDPSKPTIYSINTELSDGELLVNASVCDRESGLYGVYLVYSLNGLEWSYQPMHISIRYIVEPIGGYGFGEKPFPYTTKIKIPEEAREIEFYVLAIDNIGNHEATRVYAYSIHR</sequence>
<dbReference type="AlphaFoldDB" id="A0A832AAT9"/>
<protein>
    <submittedName>
        <fullName evidence="1">Uncharacterized protein</fullName>
    </submittedName>
</protein>
<evidence type="ECO:0000313" key="1">
    <source>
        <dbReference type="EMBL" id="HFQ78964.1"/>
    </source>
</evidence>
<comment type="caution">
    <text evidence="1">The sequence shown here is derived from an EMBL/GenBank/DDBJ whole genome shotgun (WGS) entry which is preliminary data.</text>
</comment>
<reference evidence="1" key="1">
    <citation type="journal article" date="2020" name="mSystems">
        <title>Genome- and Community-Level Interaction Insights into Carbon Utilization and Element Cycling Functions of Hydrothermarchaeota in Hydrothermal Sediment.</title>
        <authorList>
            <person name="Zhou Z."/>
            <person name="Liu Y."/>
            <person name="Xu W."/>
            <person name="Pan J."/>
            <person name="Luo Z.H."/>
            <person name="Li M."/>
        </authorList>
    </citation>
    <scope>NUCLEOTIDE SEQUENCE</scope>
    <source>
        <strain evidence="1">SpSt-629</strain>
    </source>
</reference>
<accession>A0A832AAT9</accession>
<proteinExistence type="predicted"/>
<organism evidence="1">
    <name type="scientific">Ignisphaera aggregans</name>
    <dbReference type="NCBI Taxonomy" id="334771"/>
    <lineage>
        <taxon>Archaea</taxon>
        <taxon>Thermoproteota</taxon>
        <taxon>Thermoprotei</taxon>
        <taxon>Desulfurococcales</taxon>
        <taxon>Desulfurococcaceae</taxon>
        <taxon>Ignisphaera</taxon>
    </lineage>
</organism>
<name>A0A832AAT9_9CREN</name>
<gene>
    <name evidence="1" type="ORF">ENT99_04590</name>
</gene>